<gene>
    <name evidence="3" type="ORF">ERUC_LOCUS3856</name>
</gene>
<evidence type="ECO:0000256" key="1">
    <source>
        <dbReference type="SAM" id="MobiDB-lite"/>
    </source>
</evidence>
<feature type="compositionally biased region" description="Polar residues" evidence="1">
    <location>
        <begin position="44"/>
        <end position="62"/>
    </location>
</feature>
<evidence type="ECO:0000313" key="4">
    <source>
        <dbReference type="Proteomes" id="UP001642260"/>
    </source>
</evidence>
<protein>
    <recommendedName>
        <fullName evidence="2">Di19 C-terminal domain-containing protein</fullName>
    </recommendedName>
</protein>
<evidence type="ECO:0000313" key="3">
    <source>
        <dbReference type="EMBL" id="CAH8305388.1"/>
    </source>
</evidence>
<feature type="region of interest" description="Disordered" evidence="1">
    <location>
        <begin position="34"/>
        <end position="70"/>
    </location>
</feature>
<comment type="caution">
    <text evidence="3">The sequence shown here is derived from an EMBL/GenBank/DDBJ whole genome shotgun (WGS) entry which is preliminary data.</text>
</comment>
<feature type="domain" description="Di19 C-terminal" evidence="2">
    <location>
        <begin position="38"/>
        <end position="114"/>
    </location>
</feature>
<accession>A0ABC8IX52</accession>
<dbReference type="Proteomes" id="UP001642260">
    <property type="component" value="Unassembled WGS sequence"/>
</dbReference>
<feature type="region of interest" description="Disordered" evidence="1">
    <location>
        <begin position="75"/>
        <end position="94"/>
    </location>
</feature>
<sequence length="122" mass="13672">MKNIILKLPMGGQKQTYVADPYSLDNYLQDDLSPSMDHHHTSKTDQFLSFLNNSPLPNQTKPVQEVDSSVDDKTLIEHSSTGKGRKLSTPLSDSEQLEKAKKCEFVQGLLSSAIFYDGCDFF</sequence>
<reference evidence="3 4" key="1">
    <citation type="submission" date="2022-03" db="EMBL/GenBank/DDBJ databases">
        <authorList>
            <person name="Macdonald S."/>
            <person name="Ahmed S."/>
            <person name="Newling K."/>
        </authorList>
    </citation>
    <scope>NUCLEOTIDE SEQUENCE [LARGE SCALE GENOMIC DNA]</scope>
</reference>
<keyword evidence="4" id="KW-1185">Reference proteome</keyword>
<evidence type="ECO:0000259" key="2">
    <source>
        <dbReference type="Pfam" id="PF14571"/>
    </source>
</evidence>
<dbReference type="Pfam" id="PF14571">
    <property type="entry name" value="Di19_C"/>
    <property type="match status" value="1"/>
</dbReference>
<organism evidence="3 4">
    <name type="scientific">Eruca vesicaria subsp. sativa</name>
    <name type="common">Garden rocket</name>
    <name type="synonym">Eruca sativa</name>
    <dbReference type="NCBI Taxonomy" id="29727"/>
    <lineage>
        <taxon>Eukaryota</taxon>
        <taxon>Viridiplantae</taxon>
        <taxon>Streptophyta</taxon>
        <taxon>Embryophyta</taxon>
        <taxon>Tracheophyta</taxon>
        <taxon>Spermatophyta</taxon>
        <taxon>Magnoliopsida</taxon>
        <taxon>eudicotyledons</taxon>
        <taxon>Gunneridae</taxon>
        <taxon>Pentapetalae</taxon>
        <taxon>rosids</taxon>
        <taxon>malvids</taxon>
        <taxon>Brassicales</taxon>
        <taxon>Brassicaceae</taxon>
        <taxon>Brassiceae</taxon>
        <taxon>Eruca</taxon>
    </lineage>
</organism>
<dbReference type="AlphaFoldDB" id="A0ABC8IX52"/>
<name>A0ABC8IX52_ERUVS</name>
<proteinExistence type="predicted"/>
<dbReference type="InterPro" id="IPR027935">
    <property type="entry name" value="Di19_C"/>
</dbReference>
<dbReference type="EMBL" id="CAKOAT010061044">
    <property type="protein sequence ID" value="CAH8305388.1"/>
    <property type="molecule type" value="Genomic_DNA"/>
</dbReference>